<comment type="similarity">
    <text evidence="1">Belongs to the nitroreductase family.</text>
</comment>
<evidence type="ECO:0000256" key="1">
    <source>
        <dbReference type="ARBA" id="ARBA00007118"/>
    </source>
</evidence>
<reference evidence="4 5" key="1">
    <citation type="submission" date="2016-10" db="EMBL/GenBank/DDBJ databases">
        <authorList>
            <person name="de Groot N.N."/>
        </authorList>
    </citation>
    <scope>NUCLEOTIDE SEQUENCE [LARGE SCALE GENOMIC DNA]</scope>
    <source>
        <strain evidence="4 5">APO</strain>
    </source>
</reference>
<dbReference type="InterPro" id="IPR029479">
    <property type="entry name" value="Nitroreductase"/>
</dbReference>
<dbReference type="PANTHER" id="PTHR43673:SF10">
    <property type="entry name" value="NADH DEHYDROGENASE_NAD(P)H NITROREDUCTASE XCC3605-RELATED"/>
    <property type="match status" value="1"/>
</dbReference>
<dbReference type="InterPro" id="IPR000415">
    <property type="entry name" value="Nitroreductase-like"/>
</dbReference>
<dbReference type="EMBL" id="FNPV01000003">
    <property type="protein sequence ID" value="SDY65965.1"/>
    <property type="molecule type" value="Genomic_DNA"/>
</dbReference>
<accession>A0A1H3LQ37</accession>
<organism evidence="4 5">
    <name type="scientific">Tindallia californiensis</name>
    <dbReference type="NCBI Taxonomy" id="159292"/>
    <lineage>
        <taxon>Bacteria</taxon>
        <taxon>Bacillati</taxon>
        <taxon>Bacillota</taxon>
        <taxon>Clostridia</taxon>
        <taxon>Peptostreptococcales</taxon>
        <taxon>Tindalliaceae</taxon>
        <taxon>Tindallia</taxon>
    </lineage>
</organism>
<dbReference type="AlphaFoldDB" id="A0A1H3LQ37"/>
<protein>
    <submittedName>
        <fullName evidence="4">Nitroreductase</fullName>
    </submittedName>
</protein>
<dbReference type="OrthoDB" id="9812105at2"/>
<evidence type="ECO:0000313" key="5">
    <source>
        <dbReference type="Proteomes" id="UP000199230"/>
    </source>
</evidence>
<feature type="domain" description="Nitroreductase" evidence="3">
    <location>
        <begin position="69"/>
        <end position="148"/>
    </location>
</feature>
<dbReference type="GO" id="GO:0016491">
    <property type="term" value="F:oxidoreductase activity"/>
    <property type="evidence" value="ECO:0007669"/>
    <property type="project" value="UniProtKB-KW"/>
</dbReference>
<dbReference type="SUPFAM" id="SSF55469">
    <property type="entry name" value="FMN-dependent nitroreductase-like"/>
    <property type="match status" value="1"/>
</dbReference>
<sequence>MELKEGIKQRRSARTFNKEAVEKEKLEEMLRAAMQAPSAHNQQPWEFLVIQQPETLVKLSQVHKYTAPLAGAPACVVALMNRNRLKVEAFWQQDLSAAVQNMMLQAVDLGLSTLWMGITPIEEYQKKVKEICTLPEEVEAFGLFAVGYSDKNRFKDRFDDARIHWETYS</sequence>
<dbReference type="Pfam" id="PF00881">
    <property type="entry name" value="Nitroreductase"/>
    <property type="match status" value="2"/>
</dbReference>
<feature type="domain" description="Nitroreductase" evidence="3">
    <location>
        <begin position="7"/>
        <end position="62"/>
    </location>
</feature>
<keyword evidence="5" id="KW-1185">Reference proteome</keyword>
<keyword evidence="2" id="KW-0560">Oxidoreductase</keyword>
<dbReference type="STRING" id="159292.SAMN05192546_103297"/>
<evidence type="ECO:0000259" key="3">
    <source>
        <dbReference type="Pfam" id="PF00881"/>
    </source>
</evidence>
<dbReference type="PANTHER" id="PTHR43673">
    <property type="entry name" value="NAD(P)H NITROREDUCTASE YDGI-RELATED"/>
    <property type="match status" value="1"/>
</dbReference>
<dbReference type="Proteomes" id="UP000199230">
    <property type="component" value="Unassembled WGS sequence"/>
</dbReference>
<evidence type="ECO:0000313" key="4">
    <source>
        <dbReference type="EMBL" id="SDY65965.1"/>
    </source>
</evidence>
<evidence type="ECO:0000256" key="2">
    <source>
        <dbReference type="ARBA" id="ARBA00023002"/>
    </source>
</evidence>
<gene>
    <name evidence="4" type="ORF">SAMN05192546_103297</name>
</gene>
<dbReference type="Gene3D" id="3.40.109.10">
    <property type="entry name" value="NADH Oxidase"/>
    <property type="match status" value="1"/>
</dbReference>
<proteinExistence type="inferred from homology"/>
<name>A0A1H3LQ37_9FIRM</name>
<dbReference type="RefSeq" id="WP_093312119.1">
    <property type="nucleotide sequence ID" value="NZ_FNPV01000003.1"/>
</dbReference>